<protein>
    <recommendedName>
        <fullName evidence="5">Glycosyltransferase</fullName>
        <ecNumber evidence="5">2.4.1.-</ecNumber>
    </recommendedName>
</protein>
<evidence type="ECO:0000313" key="7">
    <source>
        <dbReference type="Proteomes" id="UP000604825"/>
    </source>
</evidence>
<dbReference type="FunFam" id="3.40.50.2000:FF:000124">
    <property type="entry name" value="Glycosyltransferase"/>
    <property type="match status" value="1"/>
</dbReference>
<comment type="similarity">
    <text evidence="1 4">Belongs to the UDP-glycosyltransferase family.</text>
</comment>
<organism evidence="6 7">
    <name type="scientific">Miscanthus lutarioriparius</name>
    <dbReference type="NCBI Taxonomy" id="422564"/>
    <lineage>
        <taxon>Eukaryota</taxon>
        <taxon>Viridiplantae</taxon>
        <taxon>Streptophyta</taxon>
        <taxon>Embryophyta</taxon>
        <taxon>Tracheophyta</taxon>
        <taxon>Spermatophyta</taxon>
        <taxon>Magnoliopsida</taxon>
        <taxon>Liliopsida</taxon>
        <taxon>Poales</taxon>
        <taxon>Poaceae</taxon>
        <taxon>PACMAD clade</taxon>
        <taxon>Panicoideae</taxon>
        <taxon>Andropogonodae</taxon>
        <taxon>Andropogoneae</taxon>
        <taxon>Saccharinae</taxon>
        <taxon>Miscanthus</taxon>
    </lineage>
</organism>
<dbReference type="Gene3D" id="3.40.50.2000">
    <property type="entry name" value="Glycogen Phosphorylase B"/>
    <property type="match status" value="2"/>
</dbReference>
<evidence type="ECO:0000256" key="4">
    <source>
        <dbReference type="RuleBase" id="RU003718"/>
    </source>
</evidence>
<comment type="caution">
    <text evidence="6">The sequence shown here is derived from an EMBL/GenBank/DDBJ whole genome shotgun (WGS) entry which is preliminary data.</text>
</comment>
<reference evidence="6" key="1">
    <citation type="submission" date="2020-10" db="EMBL/GenBank/DDBJ databases">
        <authorList>
            <person name="Han B."/>
            <person name="Lu T."/>
            <person name="Zhao Q."/>
            <person name="Huang X."/>
            <person name="Zhao Y."/>
        </authorList>
    </citation>
    <scope>NUCLEOTIDE SEQUENCE</scope>
</reference>
<evidence type="ECO:0000313" key="6">
    <source>
        <dbReference type="EMBL" id="CAD6339521.1"/>
    </source>
</evidence>
<dbReference type="InterPro" id="IPR050481">
    <property type="entry name" value="UDP-glycosyltransf_plant"/>
</dbReference>
<dbReference type="PANTHER" id="PTHR48048">
    <property type="entry name" value="GLYCOSYLTRANSFERASE"/>
    <property type="match status" value="1"/>
</dbReference>
<name>A0A811SD25_9POAL</name>
<dbReference type="PROSITE" id="PS00375">
    <property type="entry name" value="UDPGT"/>
    <property type="match status" value="1"/>
</dbReference>
<proteinExistence type="inferred from homology"/>
<gene>
    <name evidence="6" type="ORF">NCGR_LOCUS63619</name>
</gene>
<keyword evidence="7" id="KW-1185">Reference proteome</keyword>
<dbReference type="PANTHER" id="PTHR48048:SF76">
    <property type="entry name" value="UDP-GLYCOSYLTRANSFERASE 708D1-LIKE"/>
    <property type="match status" value="1"/>
</dbReference>
<sequence length="484" mass="51613">MSSSALSSTSSHGSRGAPHIILLPSAGMGHLVPFTRLAVALFAGHGCDISLVTALPTVSSAESSHIAALYAAFPAIRQLDLRLVPFDASSEFPGADPFYVRYEALRRSAPLLLGPLLAGAGASALVADIALASVAIPVARELHVPCFVFFTASATMFSFKAYFPTYLDAVGAGHGVGDVDVPGVYRIPSSSVPQALHDPDNIFTRQFVANGRALVTADGLLVNAFHAMEPEAVEALQGGSVVSGLPLVFAVGPLMPVNDLRETREAAQEQGDYRAWLDEQPPRSVVYVSFGSRKALPKDQINELAAGLEACGHRFLWVVKGAVVDRDDAGELSELLGEGFLRRVQGRGLVTKSWVEQEEVLRHPAVALFISHCGWNSVTESASNGVPVLAWPRFADQRVNARVVARAGLGVWAEQWSWEGEEAVVRAEEIAELVMDAMGDDGMAEKAANVREAASRAVADGGTSYRSLAAFVRRCTAWRSCIRP</sequence>
<dbReference type="Proteomes" id="UP000604825">
    <property type="component" value="Unassembled WGS sequence"/>
</dbReference>
<dbReference type="InterPro" id="IPR035595">
    <property type="entry name" value="UDP_glycos_trans_CS"/>
</dbReference>
<dbReference type="CDD" id="cd03784">
    <property type="entry name" value="GT1_Gtf-like"/>
    <property type="match status" value="1"/>
</dbReference>
<dbReference type="SUPFAM" id="SSF53756">
    <property type="entry name" value="UDP-Glycosyltransferase/glycogen phosphorylase"/>
    <property type="match status" value="1"/>
</dbReference>
<dbReference type="EC" id="2.4.1.-" evidence="5"/>
<dbReference type="OrthoDB" id="5835829at2759"/>
<dbReference type="Pfam" id="PF00201">
    <property type="entry name" value="UDPGT"/>
    <property type="match status" value="1"/>
</dbReference>
<evidence type="ECO:0000256" key="3">
    <source>
        <dbReference type="ARBA" id="ARBA00022679"/>
    </source>
</evidence>
<evidence type="ECO:0000256" key="5">
    <source>
        <dbReference type="RuleBase" id="RU362057"/>
    </source>
</evidence>
<dbReference type="GO" id="GO:0035251">
    <property type="term" value="F:UDP-glucosyltransferase activity"/>
    <property type="evidence" value="ECO:0007669"/>
    <property type="project" value="InterPro"/>
</dbReference>
<evidence type="ECO:0000256" key="1">
    <source>
        <dbReference type="ARBA" id="ARBA00009995"/>
    </source>
</evidence>
<dbReference type="InterPro" id="IPR002213">
    <property type="entry name" value="UDP_glucos_trans"/>
</dbReference>
<keyword evidence="3 4" id="KW-0808">Transferase</keyword>
<evidence type="ECO:0000256" key="2">
    <source>
        <dbReference type="ARBA" id="ARBA00022676"/>
    </source>
</evidence>
<accession>A0A811SD25</accession>
<dbReference type="AlphaFoldDB" id="A0A811SD25"/>
<dbReference type="FunFam" id="3.40.50.2000:FF:000127">
    <property type="entry name" value="Glycosyltransferase"/>
    <property type="match status" value="1"/>
</dbReference>
<dbReference type="EMBL" id="CAJGYO010000019">
    <property type="protein sequence ID" value="CAD6339521.1"/>
    <property type="molecule type" value="Genomic_DNA"/>
</dbReference>
<keyword evidence="2 4" id="KW-0328">Glycosyltransferase</keyword>